<feature type="region of interest" description="Disordered" evidence="1">
    <location>
        <begin position="65"/>
        <end position="117"/>
    </location>
</feature>
<reference evidence="2" key="1">
    <citation type="journal article" date="2020" name="G3 (Bethesda)">
        <title>High-Quality Assemblies for Three Invasive Social Wasps from the &lt;i&gt;Vespula&lt;/i&gt; Genus.</title>
        <authorList>
            <person name="Harrop T.W.R."/>
            <person name="Guhlin J."/>
            <person name="McLaughlin G.M."/>
            <person name="Permina E."/>
            <person name="Stockwell P."/>
            <person name="Gilligan J."/>
            <person name="Le Lec M.F."/>
            <person name="Gruber M.A.M."/>
            <person name="Quinn O."/>
            <person name="Lovegrove M."/>
            <person name="Duncan E.J."/>
            <person name="Remnant E.J."/>
            <person name="Van Eeckhoven J."/>
            <person name="Graham B."/>
            <person name="Knapp R.A."/>
            <person name="Langford K.W."/>
            <person name="Kronenberg Z."/>
            <person name="Press M.O."/>
            <person name="Eacker S.M."/>
            <person name="Wilson-Rankin E.E."/>
            <person name="Purcell J."/>
            <person name="Lester P.J."/>
            <person name="Dearden P.K."/>
        </authorList>
    </citation>
    <scope>NUCLEOTIDE SEQUENCE</scope>
    <source>
        <strain evidence="2">Volc-1</strain>
    </source>
</reference>
<dbReference type="Proteomes" id="UP000600918">
    <property type="component" value="Unassembled WGS sequence"/>
</dbReference>
<evidence type="ECO:0000313" key="2">
    <source>
        <dbReference type="EMBL" id="KAF7410629.1"/>
    </source>
</evidence>
<evidence type="ECO:0000256" key="1">
    <source>
        <dbReference type="SAM" id="MobiDB-lite"/>
    </source>
</evidence>
<proteinExistence type="predicted"/>
<feature type="compositionally biased region" description="Basic and acidic residues" evidence="1">
    <location>
        <begin position="233"/>
        <end position="243"/>
    </location>
</feature>
<dbReference type="AlphaFoldDB" id="A0A834NJZ4"/>
<feature type="compositionally biased region" description="Basic and acidic residues" evidence="1">
    <location>
        <begin position="198"/>
        <end position="222"/>
    </location>
</feature>
<evidence type="ECO:0000313" key="3">
    <source>
        <dbReference type="Proteomes" id="UP000600918"/>
    </source>
</evidence>
<sequence length="249" mass="28689">MLLKLEILAAKGVPTWCVKTQDPLSDSYCNPLLENSEETKERRITRKRATRFCLSMIPSWQDCGRRQVGSAGRQKQRGFSRVPGSALHLSTRKTERNKEKRERQEKDNKKGNCKRGGSRKFLRGLVVAAFRMADSPISTPITTTHLSVIILSKIVEEYFEMTPRKAPLLRLSRRVLSVESEKNLCTYFLHSMRRKIRSEKAERNGERKREGRDVGRKEEHSVQIRKVRGNNLEYDRSDMRGPNEDDGGG</sequence>
<name>A0A834NJZ4_VESPE</name>
<feature type="compositionally biased region" description="Basic and acidic residues" evidence="1">
    <location>
        <begin position="92"/>
        <end position="110"/>
    </location>
</feature>
<protein>
    <submittedName>
        <fullName evidence="2">Uncharacterized protein</fullName>
    </submittedName>
</protein>
<organism evidence="2 3">
    <name type="scientific">Vespula pensylvanica</name>
    <name type="common">Western yellow jacket</name>
    <name type="synonym">Wasp</name>
    <dbReference type="NCBI Taxonomy" id="30213"/>
    <lineage>
        <taxon>Eukaryota</taxon>
        <taxon>Metazoa</taxon>
        <taxon>Ecdysozoa</taxon>
        <taxon>Arthropoda</taxon>
        <taxon>Hexapoda</taxon>
        <taxon>Insecta</taxon>
        <taxon>Pterygota</taxon>
        <taxon>Neoptera</taxon>
        <taxon>Endopterygota</taxon>
        <taxon>Hymenoptera</taxon>
        <taxon>Apocrita</taxon>
        <taxon>Aculeata</taxon>
        <taxon>Vespoidea</taxon>
        <taxon>Vespidae</taxon>
        <taxon>Vespinae</taxon>
        <taxon>Vespula</taxon>
    </lineage>
</organism>
<dbReference type="EMBL" id="JACSDY010000013">
    <property type="protein sequence ID" value="KAF7410629.1"/>
    <property type="molecule type" value="Genomic_DNA"/>
</dbReference>
<accession>A0A834NJZ4</accession>
<keyword evidence="3" id="KW-1185">Reference proteome</keyword>
<feature type="region of interest" description="Disordered" evidence="1">
    <location>
        <begin position="198"/>
        <end position="249"/>
    </location>
</feature>
<gene>
    <name evidence="2" type="ORF">H0235_013236</name>
</gene>
<comment type="caution">
    <text evidence="2">The sequence shown here is derived from an EMBL/GenBank/DDBJ whole genome shotgun (WGS) entry which is preliminary data.</text>
</comment>